<reference evidence="1" key="2">
    <citation type="journal article" date="2015" name="Fish Shellfish Immunol.">
        <title>Early steps in the European eel (Anguilla anguilla)-Vibrio vulnificus interaction in the gills: Role of the RtxA13 toxin.</title>
        <authorList>
            <person name="Callol A."/>
            <person name="Pajuelo D."/>
            <person name="Ebbesson L."/>
            <person name="Teles M."/>
            <person name="MacKenzie S."/>
            <person name="Amaro C."/>
        </authorList>
    </citation>
    <scope>NUCLEOTIDE SEQUENCE</scope>
</reference>
<reference evidence="1" key="1">
    <citation type="submission" date="2014-11" db="EMBL/GenBank/DDBJ databases">
        <authorList>
            <person name="Amaro Gonzalez C."/>
        </authorList>
    </citation>
    <scope>NUCLEOTIDE SEQUENCE</scope>
</reference>
<proteinExistence type="predicted"/>
<protein>
    <submittedName>
        <fullName evidence="1">Uncharacterized protein</fullName>
    </submittedName>
</protein>
<accession>A0A0E9X4Z0</accession>
<dbReference type="AlphaFoldDB" id="A0A0E9X4Z0"/>
<dbReference type="EMBL" id="GBXM01010805">
    <property type="protein sequence ID" value="JAH97772.1"/>
    <property type="molecule type" value="Transcribed_RNA"/>
</dbReference>
<name>A0A0E9X4Z0_ANGAN</name>
<organism evidence="1">
    <name type="scientific">Anguilla anguilla</name>
    <name type="common">European freshwater eel</name>
    <name type="synonym">Muraena anguilla</name>
    <dbReference type="NCBI Taxonomy" id="7936"/>
    <lineage>
        <taxon>Eukaryota</taxon>
        <taxon>Metazoa</taxon>
        <taxon>Chordata</taxon>
        <taxon>Craniata</taxon>
        <taxon>Vertebrata</taxon>
        <taxon>Euteleostomi</taxon>
        <taxon>Actinopterygii</taxon>
        <taxon>Neopterygii</taxon>
        <taxon>Teleostei</taxon>
        <taxon>Anguilliformes</taxon>
        <taxon>Anguillidae</taxon>
        <taxon>Anguilla</taxon>
    </lineage>
</organism>
<evidence type="ECO:0000313" key="1">
    <source>
        <dbReference type="EMBL" id="JAH97772.1"/>
    </source>
</evidence>
<sequence length="99" mass="11692">MSKTRWHALASLLSMCKFQQRSLQGFCNITRLCGKICFDQNAKTFAAYQFHLVSVKSNKIRNDIHLYYYCELAHYGKVFFYQNANSHKTQILKCPVFQR</sequence>